<protein>
    <submittedName>
        <fullName evidence="2">Uncharacterized protein</fullName>
    </submittedName>
</protein>
<dbReference type="Proteomes" id="UP000799771">
    <property type="component" value="Unassembled WGS sequence"/>
</dbReference>
<feature type="region of interest" description="Disordered" evidence="1">
    <location>
        <begin position="52"/>
        <end position="76"/>
    </location>
</feature>
<organism evidence="2 3">
    <name type="scientific">Dothidotthia symphoricarpi CBS 119687</name>
    <dbReference type="NCBI Taxonomy" id="1392245"/>
    <lineage>
        <taxon>Eukaryota</taxon>
        <taxon>Fungi</taxon>
        <taxon>Dikarya</taxon>
        <taxon>Ascomycota</taxon>
        <taxon>Pezizomycotina</taxon>
        <taxon>Dothideomycetes</taxon>
        <taxon>Pleosporomycetidae</taxon>
        <taxon>Pleosporales</taxon>
        <taxon>Dothidotthiaceae</taxon>
        <taxon>Dothidotthia</taxon>
    </lineage>
</organism>
<dbReference type="GeneID" id="54413541"/>
<accession>A0A6A6A3K6</accession>
<sequence length="218" mass="23888">MDDSIKRNPKRHANTVLDVDFTSDDDPAFSSRPTNRKRRHVADTFTVVNIASDDAPTPAGLARDSSSSTASVLKEQPSLIDLPQDVEMALYQDYPALPALPVPVPERHLAARPPASSLPQRSPPRRNLAGPPVGPPSRASCRHHCKKTILRGICTVRAHGKCNDKPTTLVRCTRCGDQRCQKCNRLTTDHSGSRKHGKRPGQPGYEGPLPERMQLIDG</sequence>
<dbReference type="AlphaFoldDB" id="A0A6A6A3K6"/>
<feature type="region of interest" description="Disordered" evidence="1">
    <location>
        <begin position="110"/>
        <end position="141"/>
    </location>
</feature>
<keyword evidence="3" id="KW-1185">Reference proteome</keyword>
<gene>
    <name evidence="2" type="ORF">P153DRAFT_434833</name>
</gene>
<evidence type="ECO:0000256" key="1">
    <source>
        <dbReference type="SAM" id="MobiDB-lite"/>
    </source>
</evidence>
<proteinExistence type="predicted"/>
<reference evidence="2" key="1">
    <citation type="journal article" date="2020" name="Stud. Mycol.">
        <title>101 Dothideomycetes genomes: a test case for predicting lifestyles and emergence of pathogens.</title>
        <authorList>
            <person name="Haridas S."/>
            <person name="Albert R."/>
            <person name="Binder M."/>
            <person name="Bloem J."/>
            <person name="Labutti K."/>
            <person name="Salamov A."/>
            <person name="Andreopoulos B."/>
            <person name="Baker S."/>
            <person name="Barry K."/>
            <person name="Bills G."/>
            <person name="Bluhm B."/>
            <person name="Cannon C."/>
            <person name="Castanera R."/>
            <person name="Culley D."/>
            <person name="Daum C."/>
            <person name="Ezra D."/>
            <person name="Gonzalez J."/>
            <person name="Henrissat B."/>
            <person name="Kuo A."/>
            <person name="Liang C."/>
            <person name="Lipzen A."/>
            <person name="Lutzoni F."/>
            <person name="Magnuson J."/>
            <person name="Mondo S."/>
            <person name="Nolan M."/>
            <person name="Ohm R."/>
            <person name="Pangilinan J."/>
            <person name="Park H.-J."/>
            <person name="Ramirez L."/>
            <person name="Alfaro M."/>
            <person name="Sun H."/>
            <person name="Tritt A."/>
            <person name="Yoshinaga Y."/>
            <person name="Zwiers L.-H."/>
            <person name="Turgeon B."/>
            <person name="Goodwin S."/>
            <person name="Spatafora J."/>
            <person name="Crous P."/>
            <person name="Grigoriev I."/>
        </authorList>
    </citation>
    <scope>NUCLEOTIDE SEQUENCE</scope>
    <source>
        <strain evidence="2">CBS 119687</strain>
    </source>
</reference>
<evidence type="ECO:0000313" key="3">
    <source>
        <dbReference type="Proteomes" id="UP000799771"/>
    </source>
</evidence>
<evidence type="ECO:0000313" key="2">
    <source>
        <dbReference type="EMBL" id="KAF2125171.1"/>
    </source>
</evidence>
<dbReference type="EMBL" id="ML977517">
    <property type="protein sequence ID" value="KAF2125171.1"/>
    <property type="molecule type" value="Genomic_DNA"/>
</dbReference>
<dbReference type="RefSeq" id="XP_033519563.1">
    <property type="nucleotide sequence ID" value="XM_033673109.1"/>
</dbReference>
<name>A0A6A6A3K6_9PLEO</name>
<feature type="region of interest" description="Disordered" evidence="1">
    <location>
        <begin position="187"/>
        <end position="218"/>
    </location>
</feature>